<dbReference type="Proteomes" id="UP000606044">
    <property type="component" value="Unassembled WGS sequence"/>
</dbReference>
<name>A0A917BRH6_9HYPH</name>
<protein>
    <submittedName>
        <fullName evidence="2">Uncharacterized protein</fullName>
    </submittedName>
</protein>
<feature type="signal peptide" evidence="1">
    <location>
        <begin position="1"/>
        <end position="20"/>
    </location>
</feature>
<dbReference type="AlphaFoldDB" id="A0A917BRH6"/>
<evidence type="ECO:0000256" key="1">
    <source>
        <dbReference type="SAM" id="SignalP"/>
    </source>
</evidence>
<comment type="caution">
    <text evidence="2">The sequence shown here is derived from an EMBL/GenBank/DDBJ whole genome shotgun (WGS) entry which is preliminary data.</text>
</comment>
<reference evidence="2" key="1">
    <citation type="journal article" date="2014" name="Int. J. Syst. Evol. Microbiol.">
        <title>Complete genome sequence of Corynebacterium casei LMG S-19264T (=DSM 44701T), isolated from a smear-ripened cheese.</title>
        <authorList>
            <consortium name="US DOE Joint Genome Institute (JGI-PGF)"/>
            <person name="Walter F."/>
            <person name="Albersmeier A."/>
            <person name="Kalinowski J."/>
            <person name="Ruckert C."/>
        </authorList>
    </citation>
    <scope>NUCLEOTIDE SEQUENCE</scope>
    <source>
        <strain evidence="2">CCM 7897</strain>
    </source>
</reference>
<sequence>MIRTGLSFIILLAFTFSASADWTIKAQNSEFQDSVYMAVVENDGYALAVRCKGTKRMLSFAFPQNVSAKAANTFNFSFPKLNIRVDGGPILQEWTNITAGEKYRKGHSMTNSPLTLDTLKALMGAQSRIAVSIGVNGKIVHETSFTAKGALEAVQSLAAHCNKATGPS</sequence>
<gene>
    <name evidence="2" type="ORF">GCM10007301_12910</name>
</gene>
<evidence type="ECO:0000313" key="3">
    <source>
        <dbReference type="Proteomes" id="UP000606044"/>
    </source>
</evidence>
<keyword evidence="1" id="KW-0732">Signal</keyword>
<accession>A0A917BRH6</accession>
<reference evidence="2" key="2">
    <citation type="submission" date="2020-09" db="EMBL/GenBank/DDBJ databases">
        <authorList>
            <person name="Sun Q."/>
            <person name="Sedlacek I."/>
        </authorList>
    </citation>
    <scope>NUCLEOTIDE SEQUENCE</scope>
    <source>
        <strain evidence="2">CCM 7897</strain>
    </source>
</reference>
<evidence type="ECO:0000313" key="2">
    <source>
        <dbReference type="EMBL" id="GGF54771.1"/>
    </source>
</evidence>
<organism evidence="2 3">
    <name type="scientific">Azorhizobium oxalatiphilum</name>
    <dbReference type="NCBI Taxonomy" id="980631"/>
    <lineage>
        <taxon>Bacteria</taxon>
        <taxon>Pseudomonadati</taxon>
        <taxon>Pseudomonadota</taxon>
        <taxon>Alphaproteobacteria</taxon>
        <taxon>Hyphomicrobiales</taxon>
        <taxon>Xanthobacteraceae</taxon>
        <taxon>Azorhizobium</taxon>
    </lineage>
</organism>
<feature type="chain" id="PRO_5037433340" evidence="1">
    <location>
        <begin position="21"/>
        <end position="168"/>
    </location>
</feature>
<dbReference type="RefSeq" id="WP_188576434.1">
    <property type="nucleotide sequence ID" value="NZ_BMCT01000001.1"/>
</dbReference>
<proteinExistence type="predicted"/>
<keyword evidence="3" id="KW-1185">Reference proteome</keyword>
<dbReference type="EMBL" id="BMCT01000001">
    <property type="protein sequence ID" value="GGF54771.1"/>
    <property type="molecule type" value="Genomic_DNA"/>
</dbReference>